<dbReference type="Proteomes" id="UP000186456">
    <property type="component" value="Unassembled WGS sequence"/>
</dbReference>
<proteinExistence type="predicted"/>
<sequence length="212" mass="22722">MRLTKHEHAALVLVESGHSLVIDPGSFTSPLDDLTNLAGVVITHEHADHWTPEHLTRLQKAHPGVPIYGPEGVSEAAAGFEVTVVHPGDTLDLGPFHLEFFGGKHAVIHSSIPVVDNVGVLVNDAVYYPGDSYAVPKHKKIALLAAPVGAPWLKIGEVIDYVLDVKPERVFATHDMTLSVAGKQMGDARLTWAVEQNGGSFVDLKPGDSVEV</sequence>
<accession>A0A1H0P812</accession>
<dbReference type="InterPro" id="IPR050114">
    <property type="entry name" value="UPF0173_UPF0282_UlaG_hydrolase"/>
</dbReference>
<evidence type="ECO:0000313" key="3">
    <source>
        <dbReference type="Proteomes" id="UP000186456"/>
    </source>
</evidence>
<evidence type="ECO:0000259" key="1">
    <source>
        <dbReference type="SMART" id="SM00849"/>
    </source>
</evidence>
<dbReference type="InterPro" id="IPR036866">
    <property type="entry name" value="RibonucZ/Hydroxyglut_hydro"/>
</dbReference>
<dbReference type="SMART" id="SM00849">
    <property type="entry name" value="Lactamase_B"/>
    <property type="match status" value="1"/>
</dbReference>
<dbReference type="Pfam" id="PF13483">
    <property type="entry name" value="Lactamase_B_3"/>
    <property type="match status" value="1"/>
</dbReference>
<dbReference type="SUPFAM" id="SSF56281">
    <property type="entry name" value="Metallo-hydrolase/oxidoreductase"/>
    <property type="match status" value="1"/>
</dbReference>
<dbReference type="PANTHER" id="PTHR43546:SF3">
    <property type="entry name" value="UPF0173 METAL-DEPENDENT HYDROLASE MJ1163"/>
    <property type="match status" value="1"/>
</dbReference>
<dbReference type="PANTHER" id="PTHR43546">
    <property type="entry name" value="UPF0173 METAL-DEPENDENT HYDROLASE MJ1163-RELATED"/>
    <property type="match status" value="1"/>
</dbReference>
<organism evidence="2 3">
    <name type="scientific">Microbacterium testaceum (strain StLB037)</name>
    <dbReference type="NCBI Taxonomy" id="979556"/>
    <lineage>
        <taxon>Bacteria</taxon>
        <taxon>Bacillati</taxon>
        <taxon>Actinomycetota</taxon>
        <taxon>Actinomycetes</taxon>
        <taxon>Micrococcales</taxon>
        <taxon>Microbacteriaceae</taxon>
        <taxon>Microbacterium</taxon>
    </lineage>
</organism>
<evidence type="ECO:0000313" key="2">
    <source>
        <dbReference type="EMBL" id="SDP01192.1"/>
    </source>
</evidence>
<dbReference type="EMBL" id="FNJN01000003">
    <property type="protein sequence ID" value="SDP01192.1"/>
    <property type="molecule type" value="Genomic_DNA"/>
</dbReference>
<reference evidence="2 3" key="1">
    <citation type="submission" date="2016-10" db="EMBL/GenBank/DDBJ databases">
        <authorList>
            <person name="de Groot N.N."/>
        </authorList>
    </citation>
    <scope>NUCLEOTIDE SEQUENCE [LARGE SCALE GENOMIC DNA]</scope>
    <source>
        <strain evidence="2 3">StLB037</strain>
    </source>
</reference>
<protein>
    <submittedName>
        <fullName evidence="2">L-ascorbate metabolism protein UlaG, beta-lactamase superfamily</fullName>
    </submittedName>
</protein>
<dbReference type="InterPro" id="IPR001279">
    <property type="entry name" value="Metallo-B-lactamas"/>
</dbReference>
<gene>
    <name evidence="2" type="ORF">SAMN04487788_1819</name>
</gene>
<dbReference type="RefSeq" id="WP_056230688.1">
    <property type="nucleotide sequence ID" value="NZ_FNJN01000003.1"/>
</dbReference>
<name>A0A1H0P812_MICTS</name>
<dbReference type="AlphaFoldDB" id="A0A1H0P812"/>
<feature type="domain" description="Metallo-beta-lactamase" evidence="1">
    <location>
        <begin position="8"/>
        <end position="174"/>
    </location>
</feature>
<dbReference type="Gene3D" id="3.60.15.10">
    <property type="entry name" value="Ribonuclease Z/Hydroxyacylglutathione hydrolase-like"/>
    <property type="match status" value="1"/>
</dbReference>